<evidence type="ECO:0000256" key="3">
    <source>
        <dbReference type="ARBA" id="ARBA00012000"/>
    </source>
</evidence>
<feature type="domain" description="HhH-GPD" evidence="6">
    <location>
        <begin position="62"/>
        <end position="215"/>
    </location>
</feature>
<dbReference type="InterPro" id="IPR011257">
    <property type="entry name" value="DNA_glycosylase"/>
</dbReference>
<keyword evidence="4" id="KW-0227">DNA damage</keyword>
<evidence type="ECO:0000256" key="2">
    <source>
        <dbReference type="ARBA" id="ARBA00010817"/>
    </source>
</evidence>
<protein>
    <recommendedName>
        <fullName evidence="3">DNA-3-methyladenine glycosylase II</fullName>
        <ecNumber evidence="3">3.2.2.21</ecNumber>
    </recommendedName>
</protein>
<dbReference type="EMBL" id="FNED01000026">
    <property type="protein sequence ID" value="SDJ70908.1"/>
    <property type="molecule type" value="Genomic_DNA"/>
</dbReference>
<dbReference type="SUPFAM" id="SSF48150">
    <property type="entry name" value="DNA-glycosylase"/>
    <property type="match status" value="1"/>
</dbReference>
<dbReference type="GO" id="GO:0006307">
    <property type="term" value="P:DNA alkylation repair"/>
    <property type="evidence" value="ECO:0007669"/>
    <property type="project" value="TreeGrafter"/>
</dbReference>
<dbReference type="GO" id="GO:0043916">
    <property type="term" value="F:DNA-7-methylguanine glycosylase activity"/>
    <property type="evidence" value="ECO:0007669"/>
    <property type="project" value="TreeGrafter"/>
</dbReference>
<dbReference type="PANTHER" id="PTHR43003:SF5">
    <property type="entry name" value="DNA-3-METHYLADENINE GLYCOSYLASE"/>
    <property type="match status" value="1"/>
</dbReference>
<gene>
    <name evidence="7" type="ORF">SAMN04487909_12615</name>
</gene>
<accession>A0A1G8VXU4</accession>
<evidence type="ECO:0000256" key="4">
    <source>
        <dbReference type="ARBA" id="ARBA00022763"/>
    </source>
</evidence>
<keyword evidence="5" id="KW-0234">DNA repair</keyword>
<dbReference type="PANTHER" id="PTHR43003">
    <property type="entry name" value="DNA-3-METHYLADENINE GLYCOSYLASE"/>
    <property type="match status" value="1"/>
</dbReference>
<evidence type="ECO:0000259" key="6">
    <source>
        <dbReference type="SMART" id="SM00478"/>
    </source>
</evidence>
<proteinExistence type="inferred from homology"/>
<evidence type="ECO:0000313" key="8">
    <source>
        <dbReference type="Proteomes" id="UP000182836"/>
    </source>
</evidence>
<comment type="similarity">
    <text evidence="2">Belongs to the alkylbase DNA glycosidase AlkA family.</text>
</comment>
<dbReference type="FunFam" id="1.10.340.30:FF:000004">
    <property type="entry name" value="DNA-3-methyladenine glycosylase II"/>
    <property type="match status" value="1"/>
</dbReference>
<dbReference type="InterPro" id="IPR003265">
    <property type="entry name" value="HhH-GPD_domain"/>
</dbReference>
<dbReference type="GO" id="GO:0032131">
    <property type="term" value="F:alkylated DNA binding"/>
    <property type="evidence" value="ECO:0007669"/>
    <property type="project" value="TreeGrafter"/>
</dbReference>
<dbReference type="Gene3D" id="1.10.340.30">
    <property type="entry name" value="Hypothetical protein, domain 2"/>
    <property type="match status" value="1"/>
</dbReference>
<dbReference type="InterPro" id="IPR051912">
    <property type="entry name" value="Alkylbase_DNA_Glycosylase/TA"/>
</dbReference>
<dbReference type="EC" id="3.2.2.21" evidence="3"/>
<dbReference type="GO" id="GO:0032993">
    <property type="term" value="C:protein-DNA complex"/>
    <property type="evidence" value="ECO:0007669"/>
    <property type="project" value="TreeGrafter"/>
</dbReference>
<dbReference type="Gene3D" id="1.10.1670.40">
    <property type="match status" value="1"/>
</dbReference>
<dbReference type="AlphaFoldDB" id="A0A1G8VXU4"/>
<dbReference type="GO" id="GO:0005737">
    <property type="term" value="C:cytoplasm"/>
    <property type="evidence" value="ECO:0007669"/>
    <property type="project" value="TreeGrafter"/>
</dbReference>
<evidence type="ECO:0000313" key="7">
    <source>
        <dbReference type="EMBL" id="SDJ70908.1"/>
    </source>
</evidence>
<reference evidence="7 8" key="1">
    <citation type="submission" date="2016-10" db="EMBL/GenBank/DDBJ databases">
        <authorList>
            <person name="de Groot N.N."/>
        </authorList>
    </citation>
    <scope>NUCLEOTIDE SEQUENCE [LARGE SCALE GENOMIC DNA]</scope>
    <source>
        <strain evidence="7 8">DSM 2895</strain>
    </source>
</reference>
<sequence>MVAPEWRRAELTQNIMSEHTFEQGEAYLAGVDPVMARLIEMYGPYRQTPRSDYFAVLCESIVSQQLSVKAAASITSRVLLYFGGEWEPQAILKAEEEDMRTLGLSRSKIAYMKDLAAFCVTGRLALDTFADASNEEIVRRLIEVKGIGKWTAEMFLLFGMGRLNVYPIDDLGIKKAIQANYNLDELPDKKQMLEIGTKWAPYETIASLYLWRSLNNKPAV</sequence>
<dbReference type="Proteomes" id="UP000182836">
    <property type="component" value="Unassembled WGS sequence"/>
</dbReference>
<dbReference type="GO" id="GO:0008725">
    <property type="term" value="F:DNA-3-methyladenine glycosylase activity"/>
    <property type="evidence" value="ECO:0007669"/>
    <property type="project" value="TreeGrafter"/>
</dbReference>
<comment type="catalytic activity">
    <reaction evidence="1">
        <text>Hydrolysis of alkylated DNA, releasing 3-methyladenine, 3-methylguanine, 7-methylguanine and 7-methyladenine.</text>
        <dbReference type="EC" id="3.2.2.21"/>
    </reaction>
</comment>
<name>A0A1G8VXU4_ANEMI</name>
<dbReference type="GO" id="GO:0006285">
    <property type="term" value="P:base-excision repair, AP site formation"/>
    <property type="evidence" value="ECO:0007669"/>
    <property type="project" value="TreeGrafter"/>
</dbReference>
<dbReference type="Pfam" id="PF00730">
    <property type="entry name" value="HhH-GPD"/>
    <property type="match status" value="1"/>
</dbReference>
<dbReference type="SMART" id="SM00478">
    <property type="entry name" value="ENDO3c"/>
    <property type="match status" value="1"/>
</dbReference>
<evidence type="ECO:0000256" key="5">
    <source>
        <dbReference type="ARBA" id="ARBA00023204"/>
    </source>
</evidence>
<organism evidence="7 8">
    <name type="scientific">Aneurinibacillus migulanus</name>
    <name type="common">Bacillus migulanus</name>
    <dbReference type="NCBI Taxonomy" id="47500"/>
    <lineage>
        <taxon>Bacteria</taxon>
        <taxon>Bacillati</taxon>
        <taxon>Bacillota</taxon>
        <taxon>Bacilli</taxon>
        <taxon>Bacillales</taxon>
        <taxon>Paenibacillaceae</taxon>
        <taxon>Aneurinibacillus group</taxon>
        <taxon>Aneurinibacillus</taxon>
    </lineage>
</organism>
<evidence type="ECO:0000256" key="1">
    <source>
        <dbReference type="ARBA" id="ARBA00000086"/>
    </source>
</evidence>
<dbReference type="CDD" id="cd00056">
    <property type="entry name" value="ENDO3c"/>
    <property type="match status" value="1"/>
</dbReference>